<feature type="transmembrane region" description="Helical" evidence="1">
    <location>
        <begin position="7"/>
        <end position="40"/>
    </location>
</feature>
<proteinExistence type="predicted"/>
<reference evidence="2 3" key="1">
    <citation type="journal article" date="2013" name="Genome Announc.">
        <title>Draft Genome Sequence of a Highly Flagellated, Fast-Swimming Archaeon, Methanocaldococcus villosus Strain KIN24-T80 (DSM 22612).</title>
        <authorList>
            <person name="Thennarasu S."/>
            <person name="Polireddy D."/>
            <person name="Antony A."/>
            <person name="Yada M.R."/>
            <person name="Algarawi S."/>
            <person name="Sivakumar N."/>
        </authorList>
    </citation>
    <scope>NUCLEOTIDE SEQUENCE [LARGE SCALE GENOMIC DNA]</scope>
    <source>
        <strain evidence="2 3">KIN24-T80</strain>
    </source>
</reference>
<feature type="transmembrane region" description="Helical" evidence="1">
    <location>
        <begin position="222"/>
        <end position="242"/>
    </location>
</feature>
<keyword evidence="3" id="KW-1185">Reference proteome</keyword>
<evidence type="ECO:0000313" key="3">
    <source>
        <dbReference type="Proteomes" id="UP000053695"/>
    </source>
</evidence>
<dbReference type="STRING" id="1069083.GCA_000371805_00859"/>
<dbReference type="Proteomes" id="UP000053695">
    <property type="component" value="Unassembled WGS sequence"/>
</dbReference>
<keyword evidence="1" id="KW-0472">Membrane</keyword>
<dbReference type="EMBL" id="APMM01000065">
    <property type="protein sequence ID" value="ENN95607.1"/>
    <property type="molecule type" value="Genomic_DNA"/>
</dbReference>
<feature type="transmembrane region" description="Helical" evidence="1">
    <location>
        <begin position="64"/>
        <end position="89"/>
    </location>
</feature>
<feature type="transmembrane region" description="Helical" evidence="1">
    <location>
        <begin position="127"/>
        <end position="156"/>
    </location>
</feature>
<feature type="transmembrane region" description="Helical" evidence="1">
    <location>
        <begin position="291"/>
        <end position="308"/>
    </location>
</feature>
<dbReference type="PATRIC" id="fig|1069083.5.peg.1349"/>
<dbReference type="AlphaFoldDB" id="N6VWY2"/>
<feature type="transmembrane region" description="Helical" evidence="1">
    <location>
        <begin position="168"/>
        <end position="191"/>
    </location>
</feature>
<evidence type="ECO:0008006" key="4">
    <source>
        <dbReference type="Google" id="ProtNLM"/>
    </source>
</evidence>
<feature type="transmembrane region" description="Helical" evidence="1">
    <location>
        <begin position="262"/>
        <end position="284"/>
    </location>
</feature>
<dbReference type="RefSeq" id="WP_004594639.1">
    <property type="nucleotide sequence ID" value="NZ_APMM01000065.1"/>
</dbReference>
<feature type="transmembrane region" description="Helical" evidence="1">
    <location>
        <begin position="96"/>
        <end position="115"/>
    </location>
</feature>
<sequence>MIELHHLFIFLIAIYIIFSDVSVNAAIIFLISGIVFYISFIVGKDLFKLDVGKFVGSNYIDRGFGYLLLIIGFVSVVIDLILSGSIPLFDPLSRRFLNVYLTTLSHLFIVGYAIILATENIDKKRAIIYTIIFSIFISLLGYRTNVLALLLSSFAVLYYKGELKKRELLIFGIIIFSILLTLSILRLMFLGALGNPILSRISLTMSIYDIIYNHYNDMFYGFLHYAAIMSYFGHSVGPRYFIAKTLNIEGVTITPTVVGAIIADYGVLAIIPYFGFLGIFLGFLYKLAKRLRGIYLGIFGVLFAYTLISVESGILDLDVIIYYIFGILLCLRTILKSLRNSCYKKYLVILWNSLTEKKK</sequence>
<feature type="transmembrane region" description="Helical" evidence="1">
    <location>
        <begin position="314"/>
        <end position="335"/>
    </location>
</feature>
<comment type="caution">
    <text evidence="2">The sequence shown here is derived from an EMBL/GenBank/DDBJ whole genome shotgun (WGS) entry which is preliminary data.</text>
</comment>
<organism evidence="2 3">
    <name type="scientific">Methanocaldococcus villosus KIN24-T80</name>
    <dbReference type="NCBI Taxonomy" id="1069083"/>
    <lineage>
        <taxon>Archaea</taxon>
        <taxon>Methanobacteriati</taxon>
        <taxon>Methanobacteriota</taxon>
        <taxon>Methanomada group</taxon>
        <taxon>Methanococci</taxon>
        <taxon>Methanococcales</taxon>
        <taxon>Methanocaldococcaceae</taxon>
        <taxon>Methanocaldococcus</taxon>
    </lineage>
</organism>
<evidence type="ECO:0000256" key="1">
    <source>
        <dbReference type="SAM" id="Phobius"/>
    </source>
</evidence>
<keyword evidence="1" id="KW-0812">Transmembrane</keyword>
<dbReference type="Pfam" id="PF01901">
    <property type="entry name" value="O_anti_polymase"/>
    <property type="match status" value="1"/>
</dbReference>
<dbReference type="InterPro" id="IPR002760">
    <property type="entry name" value="O_anti_polymase"/>
</dbReference>
<keyword evidence="1" id="KW-1133">Transmembrane helix</keyword>
<name>N6VWY2_9EURY</name>
<evidence type="ECO:0000313" key="2">
    <source>
        <dbReference type="EMBL" id="ENN95607.1"/>
    </source>
</evidence>
<gene>
    <name evidence="2" type="ORF">J422_06962</name>
</gene>
<protein>
    <recommendedName>
        <fullName evidence="4">Oligosaccharide repeat unit polymerase</fullName>
    </recommendedName>
</protein>
<dbReference type="OrthoDB" id="82276at2157"/>
<accession>N6VWY2</accession>